<reference evidence="3 4" key="1">
    <citation type="submission" date="2019-02" db="EMBL/GenBank/DDBJ databases">
        <title>Deep-cultivation of Planctomycetes and their phenomic and genomic characterization uncovers novel biology.</title>
        <authorList>
            <person name="Wiegand S."/>
            <person name="Jogler M."/>
            <person name="Boedeker C."/>
            <person name="Pinto D."/>
            <person name="Vollmers J."/>
            <person name="Rivas-Marin E."/>
            <person name="Kohn T."/>
            <person name="Peeters S.H."/>
            <person name="Heuer A."/>
            <person name="Rast P."/>
            <person name="Oberbeckmann S."/>
            <person name="Bunk B."/>
            <person name="Jeske O."/>
            <person name="Meyerdierks A."/>
            <person name="Storesund J.E."/>
            <person name="Kallscheuer N."/>
            <person name="Luecker S."/>
            <person name="Lage O.M."/>
            <person name="Pohl T."/>
            <person name="Merkel B.J."/>
            <person name="Hornburger P."/>
            <person name="Mueller R.-W."/>
            <person name="Bruemmer F."/>
            <person name="Labrenz M."/>
            <person name="Spormann A.M."/>
            <person name="Op den Camp H."/>
            <person name="Overmann J."/>
            <person name="Amann R."/>
            <person name="Jetten M.S.M."/>
            <person name="Mascher T."/>
            <person name="Medema M.H."/>
            <person name="Devos D.P."/>
            <person name="Kaster A.-K."/>
            <person name="Ovreas L."/>
            <person name="Rohde M."/>
            <person name="Galperin M.Y."/>
            <person name="Jogler C."/>
        </authorList>
    </citation>
    <scope>NUCLEOTIDE SEQUENCE [LARGE SCALE GENOMIC DNA]</scope>
    <source>
        <strain evidence="3 4">SV_7m_r</strain>
    </source>
</reference>
<keyword evidence="4" id="KW-1185">Reference proteome</keyword>
<sequence precursor="true">MFDSLHTRLLASCALACFGVVLAVPSTVGAQTKLSDLAALAGAEQKPFVIVEAKKGKAISRAQGVVIGKGGLVLTVGHVNWVPPSEDYADKFRVSFRGKGPKLPQDAAHLHATINSNLEQRKFYEFYYKADLIRDGQSRFIDQQDLSLIKIETKRELPVLEFYSQQRPELEIGDTLYLCHYCFPHQQADPTFLINPIRVVGIAQTHDGLQCVAKGFYRLGSSGGAILKDGKLVGIQSRAYTINDREGGEDPQGLVSFQLIWKEMFDRLQEPGDQPPSAEPKPVSKQAGKPSGDRAADE</sequence>
<dbReference type="Gene3D" id="2.40.10.120">
    <property type="match status" value="1"/>
</dbReference>
<proteinExistence type="predicted"/>
<feature type="region of interest" description="Disordered" evidence="1">
    <location>
        <begin position="268"/>
        <end position="298"/>
    </location>
</feature>
<dbReference type="EMBL" id="CP036272">
    <property type="protein sequence ID" value="QDT58185.1"/>
    <property type="molecule type" value="Genomic_DNA"/>
</dbReference>
<dbReference type="Proteomes" id="UP000315003">
    <property type="component" value="Chromosome"/>
</dbReference>
<dbReference type="RefSeq" id="WP_145269150.1">
    <property type="nucleotide sequence ID" value="NZ_CP036272.1"/>
</dbReference>
<gene>
    <name evidence="3" type="ORF">SV7mr_06740</name>
</gene>
<evidence type="ECO:0000313" key="3">
    <source>
        <dbReference type="EMBL" id="QDT58185.1"/>
    </source>
</evidence>
<organism evidence="3 4">
    <name type="scientific">Stieleria bergensis</name>
    <dbReference type="NCBI Taxonomy" id="2528025"/>
    <lineage>
        <taxon>Bacteria</taxon>
        <taxon>Pseudomonadati</taxon>
        <taxon>Planctomycetota</taxon>
        <taxon>Planctomycetia</taxon>
        <taxon>Pirellulales</taxon>
        <taxon>Pirellulaceae</taxon>
        <taxon>Stieleria</taxon>
    </lineage>
</organism>
<evidence type="ECO:0008006" key="5">
    <source>
        <dbReference type="Google" id="ProtNLM"/>
    </source>
</evidence>
<dbReference type="AlphaFoldDB" id="A0A517SPY6"/>
<accession>A0A517SPY6</accession>
<dbReference type="Pfam" id="PF13365">
    <property type="entry name" value="Trypsin_2"/>
    <property type="match status" value="1"/>
</dbReference>
<dbReference type="SUPFAM" id="SSF50494">
    <property type="entry name" value="Trypsin-like serine proteases"/>
    <property type="match status" value="1"/>
</dbReference>
<evidence type="ECO:0000256" key="1">
    <source>
        <dbReference type="SAM" id="MobiDB-lite"/>
    </source>
</evidence>
<name>A0A517SPY6_9BACT</name>
<dbReference type="InterPro" id="IPR009003">
    <property type="entry name" value="Peptidase_S1_PA"/>
</dbReference>
<evidence type="ECO:0000313" key="4">
    <source>
        <dbReference type="Proteomes" id="UP000315003"/>
    </source>
</evidence>
<feature type="signal peptide" evidence="2">
    <location>
        <begin position="1"/>
        <end position="23"/>
    </location>
</feature>
<evidence type="ECO:0000256" key="2">
    <source>
        <dbReference type="SAM" id="SignalP"/>
    </source>
</evidence>
<protein>
    <recommendedName>
        <fullName evidence="5">Trypsin</fullName>
    </recommendedName>
</protein>
<keyword evidence="2" id="KW-0732">Signal</keyword>
<feature type="chain" id="PRO_5022036677" description="Trypsin" evidence="2">
    <location>
        <begin position="24"/>
        <end position="298"/>
    </location>
</feature>